<comment type="catalytic activity">
    <reaction evidence="7">
        <text>arsenic triglutathione + 2 [thioredoxin]-dithiol + 2 S-adenosyl-L-methionine + H2O = dimethylarsinous acid + 2 [thioredoxin]-disulfide + 3 glutathione + 2 S-adenosyl-L-homocysteine + 2 H(+)</text>
        <dbReference type="Rhea" id="RHEA:69464"/>
        <dbReference type="Rhea" id="RHEA-COMP:10698"/>
        <dbReference type="Rhea" id="RHEA-COMP:10700"/>
        <dbReference type="ChEBI" id="CHEBI:15377"/>
        <dbReference type="ChEBI" id="CHEBI:15378"/>
        <dbReference type="ChEBI" id="CHEBI:23808"/>
        <dbReference type="ChEBI" id="CHEBI:29950"/>
        <dbReference type="ChEBI" id="CHEBI:50058"/>
        <dbReference type="ChEBI" id="CHEBI:57856"/>
        <dbReference type="ChEBI" id="CHEBI:57925"/>
        <dbReference type="ChEBI" id="CHEBI:59789"/>
        <dbReference type="ChEBI" id="CHEBI:183640"/>
        <dbReference type="EC" id="2.1.1.137"/>
    </reaction>
</comment>
<dbReference type="GO" id="GO:0030791">
    <property type="term" value="F:arsenite methyltransferase activity"/>
    <property type="evidence" value="ECO:0007669"/>
    <property type="project" value="UniProtKB-EC"/>
</dbReference>
<dbReference type="CDD" id="cd02440">
    <property type="entry name" value="AdoMet_MTases"/>
    <property type="match status" value="1"/>
</dbReference>
<dbReference type="EMBL" id="LHQQ01000226">
    <property type="protein sequence ID" value="KOS38960.1"/>
    <property type="molecule type" value="Genomic_DNA"/>
</dbReference>
<name>A0A0M8P298_9EURO</name>
<gene>
    <name evidence="10" type="ORF">ACN38_g10215</name>
</gene>
<proteinExistence type="inferred from homology"/>
<comment type="caution">
    <text evidence="10">The sequence shown here is derived from an EMBL/GenBank/DDBJ whole genome shotgun (WGS) entry which is preliminary data.</text>
</comment>
<accession>A0A0M8P298</accession>
<keyword evidence="2" id="KW-0949">S-adenosyl-L-methionine</keyword>
<dbReference type="InterPro" id="IPR029063">
    <property type="entry name" value="SAM-dependent_MTases_sf"/>
</dbReference>
<evidence type="ECO:0000313" key="11">
    <source>
        <dbReference type="Proteomes" id="UP000037696"/>
    </source>
</evidence>
<evidence type="ECO:0000313" key="10">
    <source>
        <dbReference type="EMBL" id="KOS38960.1"/>
    </source>
</evidence>
<evidence type="ECO:0000256" key="2">
    <source>
        <dbReference type="ARBA" id="ARBA00022691"/>
    </source>
</evidence>
<organism evidence="10 11">
    <name type="scientific">Penicillium nordicum</name>
    <dbReference type="NCBI Taxonomy" id="229535"/>
    <lineage>
        <taxon>Eukaryota</taxon>
        <taxon>Fungi</taxon>
        <taxon>Dikarya</taxon>
        <taxon>Ascomycota</taxon>
        <taxon>Pezizomycotina</taxon>
        <taxon>Eurotiomycetes</taxon>
        <taxon>Eurotiomycetidae</taxon>
        <taxon>Eurotiales</taxon>
        <taxon>Aspergillaceae</taxon>
        <taxon>Penicillium</taxon>
    </lineage>
</organism>
<evidence type="ECO:0000256" key="1">
    <source>
        <dbReference type="ARBA" id="ARBA00022679"/>
    </source>
</evidence>
<evidence type="ECO:0000256" key="5">
    <source>
        <dbReference type="ARBA" id="ARBA00034545"/>
    </source>
</evidence>
<dbReference type="InterPro" id="IPR026669">
    <property type="entry name" value="Arsenite_MeTrfase-like"/>
</dbReference>
<evidence type="ECO:0000256" key="6">
    <source>
        <dbReference type="ARBA" id="ARBA00047941"/>
    </source>
</evidence>
<evidence type="ECO:0000259" key="9">
    <source>
        <dbReference type="Pfam" id="PF13847"/>
    </source>
</evidence>
<dbReference type="Gene3D" id="3.40.50.150">
    <property type="entry name" value="Vaccinia Virus protein VP39"/>
    <property type="match status" value="1"/>
</dbReference>
<sequence>MDSNDTYRCVQDRYAQVARQTDPHSQKDHERKVASAFGYDLEDLRSIPENANLGVSCGNPLATANIAVGETVIDLGSGGGIDVLLAAKKVGVEGKAIGIDMTKEMLELSRRNAKNAGADNASFIEAFITSIPLPSSTADCIISNCVVNLVPEIEKPLVFQEMFRLLKPGGRVAISDILAKRELPMEIKKDLSLYVGCIAGASQVADYERYLKEAGFQDAVILNTDANLNIYKEMCKSEGANGPAPTGSCCDPMNSSTSRGIYSLPDVDFNTWTGEWI</sequence>
<dbReference type="PANTHER" id="PTHR43675">
    <property type="entry name" value="ARSENITE METHYLTRANSFERASE"/>
    <property type="match status" value="1"/>
</dbReference>
<dbReference type="NCBIfam" id="NF008823">
    <property type="entry name" value="PRK11873.1"/>
    <property type="match status" value="1"/>
</dbReference>
<evidence type="ECO:0000256" key="7">
    <source>
        <dbReference type="ARBA" id="ARBA00047943"/>
    </source>
</evidence>
<evidence type="ECO:0000256" key="8">
    <source>
        <dbReference type="ARBA" id="ARBA00048428"/>
    </source>
</evidence>
<dbReference type="AlphaFoldDB" id="A0A0M8P298"/>
<reference evidence="10 11" key="1">
    <citation type="submission" date="2015-08" db="EMBL/GenBank/DDBJ databases">
        <title>Genome sequencing of Penicillium nordicum.</title>
        <authorList>
            <person name="Nguyen H.D."/>
            <person name="Seifert K.A."/>
        </authorList>
    </citation>
    <scope>NUCLEOTIDE SEQUENCE [LARGE SCALE GENOMIC DNA]</scope>
    <source>
        <strain evidence="10 11">DAOMC 185683</strain>
    </source>
</reference>
<dbReference type="InterPro" id="IPR025714">
    <property type="entry name" value="Methyltranfer_dom"/>
</dbReference>
<keyword evidence="1" id="KW-0808">Transferase</keyword>
<comment type="catalytic activity">
    <reaction evidence="6">
        <text>arsenic triglutathione + [thioredoxin]-dithiol + S-adenosyl-L-methionine + 2 H2O = methylarsonous acid + [thioredoxin]-disulfide + 3 glutathione + S-adenosyl-L-homocysteine + H(+)</text>
        <dbReference type="Rhea" id="RHEA:69460"/>
        <dbReference type="Rhea" id="RHEA-COMP:10698"/>
        <dbReference type="Rhea" id="RHEA-COMP:10700"/>
        <dbReference type="ChEBI" id="CHEBI:15377"/>
        <dbReference type="ChEBI" id="CHEBI:15378"/>
        <dbReference type="ChEBI" id="CHEBI:17826"/>
        <dbReference type="ChEBI" id="CHEBI:29950"/>
        <dbReference type="ChEBI" id="CHEBI:50058"/>
        <dbReference type="ChEBI" id="CHEBI:57856"/>
        <dbReference type="ChEBI" id="CHEBI:57925"/>
        <dbReference type="ChEBI" id="CHEBI:59789"/>
        <dbReference type="ChEBI" id="CHEBI:183640"/>
        <dbReference type="EC" id="2.1.1.137"/>
    </reaction>
</comment>
<evidence type="ECO:0000256" key="3">
    <source>
        <dbReference type="ARBA" id="ARBA00034487"/>
    </source>
</evidence>
<comment type="catalytic activity">
    <reaction evidence="8">
        <text>arsenic triglutathione + 3 [thioredoxin]-dithiol + 3 S-adenosyl-L-methionine = trimethylarsine + 3 [thioredoxin]-disulfide + 3 glutathione + 3 S-adenosyl-L-homocysteine + 3 H(+)</text>
        <dbReference type="Rhea" id="RHEA:69432"/>
        <dbReference type="Rhea" id="RHEA-COMP:10698"/>
        <dbReference type="Rhea" id="RHEA-COMP:10700"/>
        <dbReference type="ChEBI" id="CHEBI:15378"/>
        <dbReference type="ChEBI" id="CHEBI:27130"/>
        <dbReference type="ChEBI" id="CHEBI:29950"/>
        <dbReference type="ChEBI" id="CHEBI:50058"/>
        <dbReference type="ChEBI" id="CHEBI:57856"/>
        <dbReference type="ChEBI" id="CHEBI:57925"/>
        <dbReference type="ChEBI" id="CHEBI:59789"/>
        <dbReference type="ChEBI" id="CHEBI:183640"/>
        <dbReference type="EC" id="2.1.1.137"/>
    </reaction>
</comment>
<evidence type="ECO:0000256" key="4">
    <source>
        <dbReference type="ARBA" id="ARBA00034521"/>
    </source>
</evidence>
<keyword evidence="11" id="KW-1185">Reference proteome</keyword>
<dbReference type="OrthoDB" id="10017101at2759"/>
<dbReference type="Proteomes" id="UP000037696">
    <property type="component" value="Unassembled WGS sequence"/>
</dbReference>
<dbReference type="SUPFAM" id="SSF53335">
    <property type="entry name" value="S-adenosyl-L-methionine-dependent methyltransferases"/>
    <property type="match status" value="1"/>
</dbReference>
<dbReference type="STRING" id="229535.A0A0M8P298"/>
<comment type="similarity">
    <text evidence="3">Belongs to the methyltransferase superfamily. Arsenite methyltransferase family.</text>
</comment>
<protein>
    <recommendedName>
        <fullName evidence="5">Arsenite methyltransferase</fullName>
        <ecNumber evidence="4">2.1.1.137</ecNumber>
    </recommendedName>
</protein>
<dbReference type="PANTHER" id="PTHR43675:SF8">
    <property type="entry name" value="ARSENITE METHYLTRANSFERASE"/>
    <property type="match status" value="1"/>
</dbReference>
<feature type="domain" description="Methyltransferase" evidence="9">
    <location>
        <begin position="69"/>
        <end position="215"/>
    </location>
</feature>
<dbReference type="EC" id="2.1.1.137" evidence="4"/>
<dbReference type="Pfam" id="PF13847">
    <property type="entry name" value="Methyltransf_31"/>
    <property type="match status" value="1"/>
</dbReference>